<feature type="compositionally biased region" description="Low complexity" evidence="2">
    <location>
        <begin position="376"/>
        <end position="398"/>
    </location>
</feature>
<feature type="compositionally biased region" description="Basic and acidic residues" evidence="2">
    <location>
        <begin position="231"/>
        <end position="249"/>
    </location>
</feature>
<feature type="compositionally biased region" description="Polar residues" evidence="2">
    <location>
        <begin position="438"/>
        <end position="453"/>
    </location>
</feature>
<accession>A0AAJ0GBY4</accession>
<feature type="compositionally biased region" description="Low complexity" evidence="2">
    <location>
        <begin position="476"/>
        <end position="491"/>
    </location>
</feature>
<feature type="coiled-coil region" evidence="1">
    <location>
        <begin position="41"/>
        <end position="117"/>
    </location>
</feature>
<feature type="compositionally biased region" description="Basic and acidic residues" evidence="2">
    <location>
        <begin position="314"/>
        <end position="328"/>
    </location>
</feature>
<feature type="region of interest" description="Disordered" evidence="2">
    <location>
        <begin position="288"/>
        <end position="344"/>
    </location>
</feature>
<name>A0AAJ0GBY4_9PEZI</name>
<organism evidence="3 4">
    <name type="scientific">Extremus antarcticus</name>
    <dbReference type="NCBI Taxonomy" id="702011"/>
    <lineage>
        <taxon>Eukaryota</taxon>
        <taxon>Fungi</taxon>
        <taxon>Dikarya</taxon>
        <taxon>Ascomycota</taxon>
        <taxon>Pezizomycotina</taxon>
        <taxon>Dothideomycetes</taxon>
        <taxon>Dothideomycetidae</taxon>
        <taxon>Mycosphaerellales</taxon>
        <taxon>Extremaceae</taxon>
        <taxon>Extremus</taxon>
    </lineage>
</organism>
<comment type="caution">
    <text evidence="3">The sequence shown here is derived from an EMBL/GenBank/DDBJ whole genome shotgun (WGS) entry which is preliminary data.</text>
</comment>
<evidence type="ECO:0000313" key="3">
    <source>
        <dbReference type="EMBL" id="KAK3052766.1"/>
    </source>
</evidence>
<keyword evidence="4" id="KW-1185">Reference proteome</keyword>
<protein>
    <submittedName>
        <fullName evidence="3">Uncharacterized protein</fullName>
    </submittedName>
</protein>
<reference evidence="3" key="1">
    <citation type="submission" date="2023-04" db="EMBL/GenBank/DDBJ databases">
        <title>Black Yeasts Isolated from many extreme environments.</title>
        <authorList>
            <person name="Coleine C."/>
            <person name="Stajich J.E."/>
            <person name="Selbmann L."/>
        </authorList>
    </citation>
    <scope>NUCLEOTIDE SEQUENCE</scope>
    <source>
        <strain evidence="3">CCFEE 5312</strain>
    </source>
</reference>
<keyword evidence="1" id="KW-0175">Coiled coil</keyword>
<sequence>MVPLPTMHASCSQQSITSAALELKYTKNSHLVDIIANDEDKRRLRFDIHVLEDDNDELREQLMQEQDRSDAFEKLVKENLLRAEDAEAHAQELDTVLRDTEQELQAIQAERSALQHSSEDATAALTEKLALTRELSLLKPELEHLKAQAANTETLMTEKLALQRQLTEIQCEVEDAKREAKRAHAKRRNTGVEIAQEVQLEELKRQVEKERRGRKRAEEAAQSAEGDGQQDDVRKQLAKERKARLKAEEQLASAQDTTQVEDVRKDLLNEKKEKARLEELLQNAQAELEREKKAAARAAKRADGNAQADDEAEDLRNELAKEKKERTKAQRAAQQAADEFTAQKSTLDDKLNQFRTKLKSTKDKLKETEAELVAARETATAAPTKKASAAAKATAAKANPKKRAAAQMDPDATTLGTPGDGPVAKRGRKAAPGVGDKSTFSITPFLNKTTSVIQDDDEEAGSAAEASPAAKKKKPLAQQPASKANVPPKKAAAQRKPKMPALEMVTEENEPAEGQENAKPQTLKVKTKTDDGPEKPGDPTKKKQRKSLADFASFDPRPDVEKRQKKRKLGGLGKTLFDEEEAEAGGVMKRGMFGTKGFSLLGAKKGGGIGSSFLGGSKAGTTLLTAGDGSGFQFSPLKKARRNLDDTLRGLTLRRIEWSYHDLPLENVHATIFNSTTQAQGLTQSDEKLS</sequence>
<gene>
    <name evidence="3" type="ORF">LTR09_006249</name>
</gene>
<dbReference type="AlphaFoldDB" id="A0AAJ0GBY4"/>
<feature type="region of interest" description="Disordered" evidence="2">
    <location>
        <begin position="376"/>
        <end position="568"/>
    </location>
</feature>
<evidence type="ECO:0000256" key="1">
    <source>
        <dbReference type="SAM" id="Coils"/>
    </source>
</evidence>
<feature type="region of interest" description="Disordered" evidence="2">
    <location>
        <begin position="207"/>
        <end position="262"/>
    </location>
</feature>
<evidence type="ECO:0000256" key="2">
    <source>
        <dbReference type="SAM" id="MobiDB-lite"/>
    </source>
</evidence>
<feature type="compositionally biased region" description="Basic and acidic residues" evidence="2">
    <location>
        <begin position="527"/>
        <end position="541"/>
    </location>
</feature>
<dbReference type="Proteomes" id="UP001271007">
    <property type="component" value="Unassembled WGS sequence"/>
</dbReference>
<proteinExistence type="predicted"/>
<dbReference type="EMBL" id="JAWDJX010000019">
    <property type="protein sequence ID" value="KAK3052766.1"/>
    <property type="molecule type" value="Genomic_DNA"/>
</dbReference>
<feature type="compositionally biased region" description="Basic and acidic residues" evidence="2">
    <location>
        <begin position="207"/>
        <end position="219"/>
    </location>
</feature>
<evidence type="ECO:0000313" key="4">
    <source>
        <dbReference type="Proteomes" id="UP001271007"/>
    </source>
</evidence>